<evidence type="ECO:0000313" key="4">
    <source>
        <dbReference type="EMBL" id="KIN07270.1"/>
    </source>
</evidence>
<dbReference type="SUPFAM" id="SSF50630">
    <property type="entry name" value="Acid proteases"/>
    <property type="match status" value="1"/>
</dbReference>
<dbReference type="PANTHER" id="PTHR47966:SF51">
    <property type="entry name" value="BETA-SITE APP-CLEAVING ENZYME, ISOFORM A-RELATED"/>
    <property type="match status" value="1"/>
</dbReference>
<dbReference type="STRING" id="913774.A0A0C3HWH2"/>
<gene>
    <name evidence="4" type="ORF">OIDMADRAFT_150623</name>
</gene>
<evidence type="ECO:0000256" key="2">
    <source>
        <dbReference type="SAM" id="Phobius"/>
    </source>
</evidence>
<dbReference type="InterPro" id="IPR034164">
    <property type="entry name" value="Pepsin-like_dom"/>
</dbReference>
<dbReference type="InParanoid" id="A0A0C3HWH2"/>
<dbReference type="InterPro" id="IPR033121">
    <property type="entry name" value="PEPTIDASE_A1"/>
</dbReference>
<keyword evidence="5" id="KW-1185">Reference proteome</keyword>
<dbReference type="Pfam" id="PF00026">
    <property type="entry name" value="Asp"/>
    <property type="match status" value="1"/>
</dbReference>
<evidence type="ECO:0000259" key="3">
    <source>
        <dbReference type="PROSITE" id="PS51767"/>
    </source>
</evidence>
<dbReference type="InterPro" id="IPR001461">
    <property type="entry name" value="Aspartic_peptidase_A1"/>
</dbReference>
<sequence>MIPVASAAFWGSRAENDTQVPAPLVVPPSQYWDGDDGAWSSFALRVGTPAQNVRVLVSTNSPETMVVLPLGCTTQAIKPLPSGCANARGGLFNSSLSSTWMDQGLFGINQDGVGFEANLGYSVNADYGLETLGLGFAGGPSEPTLENQTVAAIASKSPFYTGIFGLGTQPVNYSTIGNFSAPSFFTSLRSKQLIPSLSWSYTAGAKYRLKAGQYAQLIFGGYDSSRFTPNSASFTLAGDIDRDIVVGIQSITYSGTTQTSLLTTPIFAFIESTDPNIWLPKAACQAIEQAFGISTDKATDLYLINSTQYAKLQTTNPQITFTLGDSLTGGETVNVVLPFGALALPASYPLTSNDTYYFPLKTAANDSQITLGRAFLQEAYLTVDYERGNFSVSQCTWQDGAPAQIESIVSSSYSATPSPTSSPTSDAATGSKKLSSGATAGIVIGAVLVVAAAAGLAYYFFIVRRKRANSVNEEQPIH</sequence>
<proteinExistence type="inferred from homology"/>
<dbReference type="GO" id="GO:0000324">
    <property type="term" value="C:fungal-type vacuole"/>
    <property type="evidence" value="ECO:0007669"/>
    <property type="project" value="TreeGrafter"/>
</dbReference>
<reference evidence="5" key="2">
    <citation type="submission" date="2015-01" db="EMBL/GenBank/DDBJ databases">
        <title>Evolutionary Origins and Diversification of the Mycorrhizal Mutualists.</title>
        <authorList>
            <consortium name="DOE Joint Genome Institute"/>
            <consortium name="Mycorrhizal Genomics Consortium"/>
            <person name="Kohler A."/>
            <person name="Kuo A."/>
            <person name="Nagy L.G."/>
            <person name="Floudas D."/>
            <person name="Copeland A."/>
            <person name="Barry K.W."/>
            <person name="Cichocki N."/>
            <person name="Veneault-Fourrey C."/>
            <person name="LaButti K."/>
            <person name="Lindquist E.A."/>
            <person name="Lipzen A."/>
            <person name="Lundell T."/>
            <person name="Morin E."/>
            <person name="Murat C."/>
            <person name="Riley R."/>
            <person name="Ohm R."/>
            <person name="Sun H."/>
            <person name="Tunlid A."/>
            <person name="Henrissat B."/>
            <person name="Grigoriev I.V."/>
            <person name="Hibbett D.S."/>
            <person name="Martin F."/>
        </authorList>
    </citation>
    <scope>NUCLEOTIDE SEQUENCE [LARGE SCALE GENOMIC DNA]</scope>
    <source>
        <strain evidence="5">Zn</strain>
    </source>
</reference>
<name>A0A0C3HWH2_OIDMZ</name>
<reference evidence="4 5" key="1">
    <citation type="submission" date="2014-04" db="EMBL/GenBank/DDBJ databases">
        <authorList>
            <consortium name="DOE Joint Genome Institute"/>
            <person name="Kuo A."/>
            <person name="Martino E."/>
            <person name="Perotto S."/>
            <person name="Kohler A."/>
            <person name="Nagy L.G."/>
            <person name="Floudas D."/>
            <person name="Copeland A."/>
            <person name="Barry K.W."/>
            <person name="Cichocki N."/>
            <person name="Veneault-Fourrey C."/>
            <person name="LaButti K."/>
            <person name="Lindquist E.A."/>
            <person name="Lipzen A."/>
            <person name="Lundell T."/>
            <person name="Morin E."/>
            <person name="Murat C."/>
            <person name="Sun H."/>
            <person name="Tunlid A."/>
            <person name="Henrissat B."/>
            <person name="Grigoriev I.V."/>
            <person name="Hibbett D.S."/>
            <person name="Martin F."/>
            <person name="Nordberg H.P."/>
            <person name="Cantor M.N."/>
            <person name="Hua S.X."/>
        </authorList>
    </citation>
    <scope>NUCLEOTIDE SEQUENCE [LARGE SCALE GENOMIC DNA]</scope>
    <source>
        <strain evidence="4 5">Zn</strain>
    </source>
</reference>
<dbReference type="PRINTS" id="PR00792">
    <property type="entry name" value="PEPSIN"/>
</dbReference>
<keyword evidence="2" id="KW-0472">Membrane</keyword>
<dbReference type="PANTHER" id="PTHR47966">
    <property type="entry name" value="BETA-SITE APP-CLEAVING ENZYME, ISOFORM A-RELATED"/>
    <property type="match status" value="1"/>
</dbReference>
<dbReference type="OrthoDB" id="4074350at2759"/>
<evidence type="ECO:0000313" key="5">
    <source>
        <dbReference type="Proteomes" id="UP000054321"/>
    </source>
</evidence>
<dbReference type="InterPro" id="IPR021109">
    <property type="entry name" value="Peptidase_aspartic_dom_sf"/>
</dbReference>
<feature type="non-terminal residue" evidence="4">
    <location>
        <position position="478"/>
    </location>
</feature>
<dbReference type="PROSITE" id="PS51767">
    <property type="entry name" value="PEPTIDASE_A1"/>
    <property type="match status" value="1"/>
</dbReference>
<dbReference type="EMBL" id="KN832870">
    <property type="protein sequence ID" value="KIN07270.1"/>
    <property type="molecule type" value="Genomic_DNA"/>
</dbReference>
<keyword evidence="2" id="KW-0812">Transmembrane</keyword>
<protein>
    <recommendedName>
        <fullName evidence="3">Peptidase A1 domain-containing protein</fullName>
    </recommendedName>
</protein>
<dbReference type="Gene3D" id="2.40.70.10">
    <property type="entry name" value="Acid Proteases"/>
    <property type="match status" value="2"/>
</dbReference>
<organism evidence="4 5">
    <name type="scientific">Oidiodendron maius (strain Zn)</name>
    <dbReference type="NCBI Taxonomy" id="913774"/>
    <lineage>
        <taxon>Eukaryota</taxon>
        <taxon>Fungi</taxon>
        <taxon>Dikarya</taxon>
        <taxon>Ascomycota</taxon>
        <taxon>Pezizomycotina</taxon>
        <taxon>Leotiomycetes</taxon>
        <taxon>Leotiomycetes incertae sedis</taxon>
        <taxon>Myxotrichaceae</taxon>
        <taxon>Oidiodendron</taxon>
    </lineage>
</organism>
<accession>A0A0C3HWH2</accession>
<evidence type="ECO:0000256" key="1">
    <source>
        <dbReference type="ARBA" id="ARBA00007447"/>
    </source>
</evidence>
<feature type="transmembrane region" description="Helical" evidence="2">
    <location>
        <begin position="440"/>
        <end position="461"/>
    </location>
</feature>
<comment type="similarity">
    <text evidence="1">Belongs to the peptidase A1 family.</text>
</comment>
<dbReference type="Proteomes" id="UP000054321">
    <property type="component" value="Unassembled WGS sequence"/>
</dbReference>
<dbReference type="AlphaFoldDB" id="A0A0C3HWH2"/>
<dbReference type="HOGENOM" id="CLU_009988_3_1_1"/>
<feature type="domain" description="Peptidase A1" evidence="3">
    <location>
        <begin position="40"/>
        <end position="393"/>
    </location>
</feature>
<dbReference type="GO" id="GO:0006508">
    <property type="term" value="P:proteolysis"/>
    <property type="evidence" value="ECO:0007669"/>
    <property type="project" value="InterPro"/>
</dbReference>
<dbReference type="CDD" id="cd05471">
    <property type="entry name" value="pepsin_like"/>
    <property type="match status" value="1"/>
</dbReference>
<dbReference type="GO" id="GO:0004190">
    <property type="term" value="F:aspartic-type endopeptidase activity"/>
    <property type="evidence" value="ECO:0007669"/>
    <property type="project" value="InterPro"/>
</dbReference>
<keyword evidence="2" id="KW-1133">Transmembrane helix</keyword>